<reference evidence="2 3" key="1">
    <citation type="journal article" date="2014" name="Nat. Genet.">
        <title>Genome sequence of the hot pepper provides insights into the evolution of pungency in Capsicum species.</title>
        <authorList>
            <person name="Kim S."/>
            <person name="Park M."/>
            <person name="Yeom S.I."/>
            <person name="Kim Y.M."/>
            <person name="Lee J.M."/>
            <person name="Lee H.A."/>
            <person name="Seo E."/>
            <person name="Choi J."/>
            <person name="Cheong K."/>
            <person name="Kim K.T."/>
            <person name="Jung K."/>
            <person name="Lee G.W."/>
            <person name="Oh S.K."/>
            <person name="Bae C."/>
            <person name="Kim S.B."/>
            <person name="Lee H.Y."/>
            <person name="Kim S.Y."/>
            <person name="Kim M.S."/>
            <person name="Kang B.C."/>
            <person name="Jo Y.D."/>
            <person name="Yang H.B."/>
            <person name="Jeong H.J."/>
            <person name="Kang W.H."/>
            <person name="Kwon J.K."/>
            <person name="Shin C."/>
            <person name="Lim J.Y."/>
            <person name="Park J.H."/>
            <person name="Huh J.H."/>
            <person name="Kim J.S."/>
            <person name="Kim B.D."/>
            <person name="Cohen O."/>
            <person name="Paran I."/>
            <person name="Suh M.C."/>
            <person name="Lee S.B."/>
            <person name="Kim Y.K."/>
            <person name="Shin Y."/>
            <person name="Noh S.J."/>
            <person name="Park J."/>
            <person name="Seo Y.S."/>
            <person name="Kwon S.Y."/>
            <person name="Kim H.A."/>
            <person name="Park J.M."/>
            <person name="Kim H.J."/>
            <person name="Choi S.B."/>
            <person name="Bosland P.W."/>
            <person name="Reeves G."/>
            <person name="Jo S.H."/>
            <person name="Lee B.W."/>
            <person name="Cho H.T."/>
            <person name="Choi H.S."/>
            <person name="Lee M.S."/>
            <person name="Yu Y."/>
            <person name="Do Choi Y."/>
            <person name="Park B.S."/>
            <person name="van Deynze A."/>
            <person name="Ashrafi H."/>
            <person name="Hill T."/>
            <person name="Kim W.T."/>
            <person name="Pai H.S."/>
            <person name="Ahn H.K."/>
            <person name="Yeam I."/>
            <person name="Giovannoni J.J."/>
            <person name="Rose J.K."/>
            <person name="Sorensen I."/>
            <person name="Lee S.J."/>
            <person name="Kim R.W."/>
            <person name="Choi I.Y."/>
            <person name="Choi B.S."/>
            <person name="Lim J.S."/>
            <person name="Lee Y.H."/>
            <person name="Choi D."/>
        </authorList>
    </citation>
    <scope>NUCLEOTIDE SEQUENCE [LARGE SCALE GENOMIC DNA]</scope>
    <source>
        <strain evidence="3">cv. CM334</strain>
    </source>
</reference>
<dbReference type="AlphaFoldDB" id="A0A2G3AEL4"/>
<dbReference type="PANTHER" id="PTHR33022">
    <property type="entry name" value="DUF1985 DOMAIN-CONTAINING PROTEIN"/>
    <property type="match status" value="1"/>
</dbReference>
<feature type="region of interest" description="Disordered" evidence="1">
    <location>
        <begin position="106"/>
        <end position="126"/>
    </location>
</feature>
<evidence type="ECO:0000313" key="3">
    <source>
        <dbReference type="Proteomes" id="UP000222542"/>
    </source>
</evidence>
<keyword evidence="3" id="KW-1185">Reference proteome</keyword>
<protein>
    <recommendedName>
        <fullName evidence="4">Ubiquitin-like protease family profile domain-containing protein</fullName>
    </recommendedName>
</protein>
<sequence>MKKLRQKHTKKENKKESGSKKRESNNPASKAPAKRRRIVEAIYRDELPKLISCSDLLMDCGVFVVVYVEYLSKELDSLSPDIDAQYHHLRYASFLCKYESEKAENDYFSENDDPPRTSSKFAPKQTDRVLYIQ</sequence>
<organism evidence="2 3">
    <name type="scientific">Capsicum annuum</name>
    <name type="common">Capsicum pepper</name>
    <dbReference type="NCBI Taxonomy" id="4072"/>
    <lineage>
        <taxon>Eukaryota</taxon>
        <taxon>Viridiplantae</taxon>
        <taxon>Streptophyta</taxon>
        <taxon>Embryophyta</taxon>
        <taxon>Tracheophyta</taxon>
        <taxon>Spermatophyta</taxon>
        <taxon>Magnoliopsida</taxon>
        <taxon>eudicotyledons</taxon>
        <taxon>Gunneridae</taxon>
        <taxon>Pentapetalae</taxon>
        <taxon>asterids</taxon>
        <taxon>lamiids</taxon>
        <taxon>Solanales</taxon>
        <taxon>Solanaceae</taxon>
        <taxon>Solanoideae</taxon>
        <taxon>Capsiceae</taxon>
        <taxon>Capsicum</taxon>
    </lineage>
</organism>
<dbReference type="EMBL" id="AYRZ02000001">
    <property type="protein sequence ID" value="PHT92633.1"/>
    <property type="molecule type" value="Genomic_DNA"/>
</dbReference>
<dbReference type="PANTHER" id="PTHR33022:SF13">
    <property type="entry name" value="UBIQUITIN-LIKE PROTEASE FAMILY PROFILE DOMAIN-CONTAINING PROTEIN"/>
    <property type="match status" value="1"/>
</dbReference>
<proteinExistence type="predicted"/>
<feature type="compositionally biased region" description="Basic and acidic residues" evidence="1">
    <location>
        <begin position="13"/>
        <end position="24"/>
    </location>
</feature>
<evidence type="ECO:0008006" key="4">
    <source>
        <dbReference type="Google" id="ProtNLM"/>
    </source>
</evidence>
<comment type="caution">
    <text evidence="2">The sequence shown here is derived from an EMBL/GenBank/DDBJ whole genome shotgun (WGS) entry which is preliminary data.</text>
</comment>
<evidence type="ECO:0000256" key="1">
    <source>
        <dbReference type="SAM" id="MobiDB-lite"/>
    </source>
</evidence>
<evidence type="ECO:0000313" key="2">
    <source>
        <dbReference type="EMBL" id="PHT92633.1"/>
    </source>
</evidence>
<gene>
    <name evidence="2" type="ORF">T459_00515</name>
</gene>
<name>A0A2G3AEL4_CAPAN</name>
<feature type="compositionally biased region" description="Basic residues" evidence="1">
    <location>
        <begin position="1"/>
        <end position="12"/>
    </location>
</feature>
<feature type="region of interest" description="Disordered" evidence="1">
    <location>
        <begin position="1"/>
        <end position="35"/>
    </location>
</feature>
<accession>A0A2G3AEL4</accession>
<dbReference type="Gramene" id="PHT92633">
    <property type="protein sequence ID" value="PHT92633"/>
    <property type="gene ID" value="T459_00515"/>
</dbReference>
<dbReference type="Proteomes" id="UP000222542">
    <property type="component" value="Unassembled WGS sequence"/>
</dbReference>
<reference evidence="2 3" key="2">
    <citation type="journal article" date="2017" name="Genome Biol.">
        <title>New reference genome sequences of hot pepper reveal the massive evolution of plant disease-resistance genes by retroduplication.</title>
        <authorList>
            <person name="Kim S."/>
            <person name="Park J."/>
            <person name="Yeom S.I."/>
            <person name="Kim Y.M."/>
            <person name="Seo E."/>
            <person name="Kim K.T."/>
            <person name="Kim M.S."/>
            <person name="Lee J.M."/>
            <person name="Cheong K."/>
            <person name="Shin H.S."/>
            <person name="Kim S.B."/>
            <person name="Han K."/>
            <person name="Lee J."/>
            <person name="Park M."/>
            <person name="Lee H.A."/>
            <person name="Lee H.Y."/>
            <person name="Lee Y."/>
            <person name="Oh S."/>
            <person name="Lee J.H."/>
            <person name="Choi E."/>
            <person name="Choi E."/>
            <person name="Lee S.E."/>
            <person name="Jeon J."/>
            <person name="Kim H."/>
            <person name="Choi G."/>
            <person name="Song H."/>
            <person name="Lee J."/>
            <person name="Lee S.C."/>
            <person name="Kwon J.K."/>
            <person name="Lee H.Y."/>
            <person name="Koo N."/>
            <person name="Hong Y."/>
            <person name="Kim R.W."/>
            <person name="Kang W.H."/>
            <person name="Huh J.H."/>
            <person name="Kang B.C."/>
            <person name="Yang T.J."/>
            <person name="Lee Y.H."/>
            <person name="Bennetzen J.L."/>
            <person name="Choi D."/>
        </authorList>
    </citation>
    <scope>NUCLEOTIDE SEQUENCE [LARGE SCALE GENOMIC DNA]</scope>
    <source>
        <strain evidence="3">cv. CM334</strain>
    </source>
</reference>